<dbReference type="InterPro" id="IPR004421">
    <property type="entry name" value="Carbamoyltransferase_HypF"/>
</dbReference>
<dbReference type="Gene3D" id="3.30.110.120">
    <property type="match status" value="1"/>
</dbReference>
<evidence type="ECO:0000313" key="12">
    <source>
        <dbReference type="EMBL" id="MBB5254474.1"/>
    </source>
</evidence>
<comment type="caution">
    <text evidence="12">The sequence shown here is derived from an EMBL/GenBank/DDBJ whole genome shotgun (WGS) entry which is preliminary data.</text>
</comment>
<keyword evidence="6" id="KW-0862">Zinc</keyword>
<evidence type="ECO:0000256" key="2">
    <source>
        <dbReference type="ARBA" id="ARBA00008097"/>
    </source>
</evidence>
<dbReference type="GO" id="GO:0003998">
    <property type="term" value="F:acylphosphatase activity"/>
    <property type="evidence" value="ECO:0007669"/>
    <property type="project" value="UniProtKB-EC"/>
</dbReference>
<evidence type="ECO:0000256" key="1">
    <source>
        <dbReference type="ARBA" id="ARBA00004711"/>
    </source>
</evidence>
<organism evidence="12 13">
    <name type="scientific">Sulfurisphaera ohwakuensis</name>
    <dbReference type="NCBI Taxonomy" id="69656"/>
    <lineage>
        <taxon>Archaea</taxon>
        <taxon>Thermoproteota</taxon>
        <taxon>Thermoprotei</taxon>
        <taxon>Sulfolobales</taxon>
        <taxon>Sulfolobaceae</taxon>
        <taxon>Sulfurisphaera</taxon>
    </lineage>
</organism>
<comment type="similarity">
    <text evidence="2 8">Belongs to the carbamoyltransferase HypF family.</text>
</comment>
<gene>
    <name evidence="12" type="ORF">HNQ62_002248</name>
</gene>
<dbReference type="InterPro" id="IPR006070">
    <property type="entry name" value="Sua5-like_dom"/>
</dbReference>
<dbReference type="PANTHER" id="PTHR42959">
    <property type="entry name" value="CARBAMOYLTRANSFERASE"/>
    <property type="match status" value="1"/>
</dbReference>
<dbReference type="PANTHER" id="PTHR42959:SF1">
    <property type="entry name" value="CARBAMOYLTRANSFERASE HYPF"/>
    <property type="match status" value="1"/>
</dbReference>
<proteinExistence type="inferred from homology"/>
<keyword evidence="4" id="KW-0479">Metal-binding</keyword>
<evidence type="ECO:0000259" key="10">
    <source>
        <dbReference type="PROSITE" id="PS51160"/>
    </source>
</evidence>
<dbReference type="Pfam" id="PF00708">
    <property type="entry name" value="Acylphosphatase"/>
    <property type="match status" value="1"/>
</dbReference>
<feature type="active site" evidence="9">
    <location>
        <position position="37"/>
    </location>
</feature>
<dbReference type="Pfam" id="PF22521">
    <property type="entry name" value="HypF_C_2"/>
    <property type="match status" value="1"/>
</dbReference>
<evidence type="ECO:0000259" key="11">
    <source>
        <dbReference type="PROSITE" id="PS51163"/>
    </source>
</evidence>
<dbReference type="InterPro" id="IPR051060">
    <property type="entry name" value="Carbamoyltrans_HypF-like"/>
</dbReference>
<dbReference type="Pfam" id="PF01300">
    <property type="entry name" value="Sua5_yciO_yrdC"/>
    <property type="match status" value="1"/>
</dbReference>
<keyword evidence="9" id="KW-0378">Hydrolase</keyword>
<evidence type="ECO:0000256" key="6">
    <source>
        <dbReference type="ARBA" id="ARBA00022833"/>
    </source>
</evidence>
<dbReference type="InterPro" id="IPR041440">
    <property type="entry name" value="HypF_C"/>
</dbReference>
<evidence type="ECO:0000256" key="5">
    <source>
        <dbReference type="ARBA" id="ARBA00022771"/>
    </source>
</evidence>
<feature type="active site" evidence="9">
    <location>
        <position position="19"/>
    </location>
</feature>
<dbReference type="InterPro" id="IPR043129">
    <property type="entry name" value="ATPase_NBD"/>
</dbReference>
<dbReference type="PROSITE" id="PS51160">
    <property type="entry name" value="ACYLPHOSPHATASE_3"/>
    <property type="match status" value="1"/>
</dbReference>
<dbReference type="AlphaFoldDB" id="A0A7J9RZ26"/>
<accession>A0A7J9RZ26</accession>
<dbReference type="Gene3D" id="3.30.420.40">
    <property type="match status" value="1"/>
</dbReference>
<dbReference type="SUPFAM" id="SSF54975">
    <property type="entry name" value="Acylphosphatase/BLUF domain-like"/>
    <property type="match status" value="1"/>
</dbReference>
<dbReference type="InterPro" id="IPR001792">
    <property type="entry name" value="Acylphosphatase-like_dom"/>
</dbReference>
<evidence type="ECO:0000256" key="3">
    <source>
        <dbReference type="ARBA" id="ARBA00022598"/>
    </source>
</evidence>
<evidence type="ECO:0000256" key="4">
    <source>
        <dbReference type="ARBA" id="ARBA00022723"/>
    </source>
</evidence>
<dbReference type="InterPro" id="IPR017968">
    <property type="entry name" value="Acylphosphatase_CS"/>
</dbReference>
<name>A0A7J9RZ26_SULOH</name>
<dbReference type="GO" id="GO:0016874">
    <property type="term" value="F:ligase activity"/>
    <property type="evidence" value="ECO:0007669"/>
    <property type="project" value="UniProtKB-UniRule"/>
</dbReference>
<dbReference type="Gene3D" id="3.90.870.50">
    <property type="match status" value="1"/>
</dbReference>
<feature type="domain" description="YrdC-like" evidence="11">
    <location>
        <begin position="202"/>
        <end position="388"/>
    </location>
</feature>
<dbReference type="InterPro" id="IPR017945">
    <property type="entry name" value="DHBP_synth_RibB-like_a/b_dom"/>
</dbReference>
<dbReference type="GO" id="GO:0016743">
    <property type="term" value="F:carboxyl- or carbamoyltransferase activity"/>
    <property type="evidence" value="ECO:0007669"/>
    <property type="project" value="UniProtKB-UniRule"/>
</dbReference>
<dbReference type="EC" id="6.2.-.-" evidence="8"/>
<evidence type="ECO:0000256" key="9">
    <source>
        <dbReference type="PROSITE-ProRule" id="PRU00520"/>
    </source>
</evidence>
<sequence>MEYSYRIIISGIVQGVGFRPFIYRIATKANVKGYVRNLGGSEVEVRIEGNKEGIAEFMRLLFSKLPPVAEIEEIKIEESEFESFNDFKILASGNEIRTPSQIPPDFAVCDECMKEVLDPNNPRRYKYAFNSCAYCGPRFSMMYKLPYDRENTSMKHFPLCDECKHEYYDPNNERRFDAQGISCNRDGPRLYLETIDGEKVNGDPIELTAKIINEGYIVAVKGIGGFHIAANPFDDDVVLKLRERKNRPQQPFAVMALNLDIIEKYTYISSIERSLLTSPQRPIVLLKKREPYQLSKHISPGLDREGFFLYYTPLHYLLLSNVKNNILIMTSGNKHGFPMCISEECVKKKLKDVVDYVLYHNREIANRVDDSVVRVSSGRIMMLRRSRGYAPTWIRLKRKVKEPIVAVGAELQNVGALAFDDKVVLTQYIGDTDELETLNELDKALSLLISWYNIKPKVIIADKNPAYQSTYLAHKLAERFSADLVQIQHHYAHILSVSADYGYEEGVGIAIDGIGYGDDGNGWGGEIIKFDRERYERKYHLKYIPYVGGDVNALKPERMLALFLSTFMNWDEIRRIVSLGDRELEILEKISKRSTLFTSSTGRVLDAVSAFLGICKYRTYEGEPAMKLEASARGGKILDSLEIPIVGEEIDTTVIFKWLLQNRDKPINDLAITVQYKLGESLVKASLKLNPERILVSGGAAVNEYILKGIIDNSEGVEVLTPRRIPAGDGGIALGQSYYLTFF</sequence>
<evidence type="ECO:0000313" key="13">
    <source>
        <dbReference type="Proteomes" id="UP000582213"/>
    </source>
</evidence>
<dbReference type="Pfam" id="PF07503">
    <property type="entry name" value="zf-HYPF"/>
    <property type="match status" value="2"/>
</dbReference>
<dbReference type="NCBIfam" id="TIGR00143">
    <property type="entry name" value="hypF"/>
    <property type="match status" value="1"/>
</dbReference>
<dbReference type="GO" id="GO:0008270">
    <property type="term" value="F:zinc ion binding"/>
    <property type="evidence" value="ECO:0007669"/>
    <property type="project" value="UniProtKB-KW"/>
</dbReference>
<dbReference type="SUPFAM" id="SSF53067">
    <property type="entry name" value="Actin-like ATPase domain"/>
    <property type="match status" value="1"/>
</dbReference>
<dbReference type="GO" id="GO:0003725">
    <property type="term" value="F:double-stranded RNA binding"/>
    <property type="evidence" value="ECO:0007669"/>
    <property type="project" value="InterPro"/>
</dbReference>
<keyword evidence="5" id="KW-0863">Zinc-finger</keyword>
<dbReference type="EMBL" id="JACHFY010000016">
    <property type="protein sequence ID" value="MBB5254474.1"/>
    <property type="molecule type" value="Genomic_DNA"/>
</dbReference>
<comment type="pathway">
    <text evidence="1">Protein modification; [NiFe] hydrogenase maturation.</text>
</comment>
<protein>
    <recommendedName>
        <fullName evidence="8">Carbamoyltransferase</fullName>
        <ecNumber evidence="8">6.2.-.-</ecNumber>
    </recommendedName>
</protein>
<dbReference type="InterPro" id="IPR011125">
    <property type="entry name" value="Znf_HypF"/>
</dbReference>
<dbReference type="InterPro" id="IPR055128">
    <property type="entry name" value="HypF_C_2"/>
</dbReference>
<dbReference type="Proteomes" id="UP000582213">
    <property type="component" value="Unassembled WGS sequence"/>
</dbReference>
<dbReference type="GeneID" id="42800703"/>
<comment type="catalytic activity">
    <reaction evidence="7">
        <text>C-terminal L-cysteinyl-[HypE protein] + carbamoyl phosphate + ATP + H2O = C-terminal S-carboxamide-L-cysteinyl-[HypE protein] + AMP + phosphate + diphosphate + H(+)</text>
        <dbReference type="Rhea" id="RHEA:55636"/>
        <dbReference type="Rhea" id="RHEA-COMP:14247"/>
        <dbReference type="Rhea" id="RHEA-COMP:14392"/>
        <dbReference type="ChEBI" id="CHEBI:15377"/>
        <dbReference type="ChEBI" id="CHEBI:15378"/>
        <dbReference type="ChEBI" id="CHEBI:30616"/>
        <dbReference type="ChEBI" id="CHEBI:33019"/>
        <dbReference type="ChEBI" id="CHEBI:43474"/>
        <dbReference type="ChEBI" id="CHEBI:58228"/>
        <dbReference type="ChEBI" id="CHEBI:76913"/>
        <dbReference type="ChEBI" id="CHEBI:139126"/>
        <dbReference type="ChEBI" id="CHEBI:456215"/>
    </reaction>
</comment>
<dbReference type="Gene3D" id="3.30.420.360">
    <property type="match status" value="1"/>
</dbReference>
<dbReference type="RefSeq" id="WP_221267128.1">
    <property type="nucleotide sequence ID" value="NZ_CP045484.1"/>
</dbReference>
<dbReference type="UniPathway" id="UPA00335"/>
<keyword evidence="3" id="KW-0436">Ligase</keyword>
<dbReference type="PROSITE" id="PS51163">
    <property type="entry name" value="YRDC"/>
    <property type="match status" value="1"/>
</dbReference>
<dbReference type="InterPro" id="IPR036046">
    <property type="entry name" value="Acylphosphatase-like_dom_sf"/>
</dbReference>
<dbReference type="GO" id="GO:0051604">
    <property type="term" value="P:protein maturation"/>
    <property type="evidence" value="ECO:0007669"/>
    <property type="project" value="TreeGrafter"/>
</dbReference>
<feature type="domain" description="Acylphosphatase-like" evidence="10">
    <location>
        <begin position="4"/>
        <end position="91"/>
    </location>
</feature>
<reference evidence="12 13" key="1">
    <citation type="submission" date="2020-08" db="EMBL/GenBank/DDBJ databases">
        <title>Genomic Encyclopedia of Type Strains, Phase IV (KMG-IV): sequencing the most valuable type-strain genomes for metagenomic binning, comparative biology and taxonomic classification.</title>
        <authorList>
            <person name="Goeker M."/>
        </authorList>
    </citation>
    <scope>NUCLEOTIDE SEQUENCE [LARGE SCALE GENOMIC DNA]</scope>
    <source>
        <strain evidence="12 13">DSM 12421</strain>
    </source>
</reference>
<dbReference type="PROSITE" id="PS00150">
    <property type="entry name" value="ACYLPHOSPHATASE_1"/>
    <property type="match status" value="1"/>
</dbReference>
<comment type="catalytic activity">
    <reaction evidence="9">
        <text>an acyl phosphate + H2O = a carboxylate + phosphate + H(+)</text>
        <dbReference type="Rhea" id="RHEA:14965"/>
        <dbReference type="ChEBI" id="CHEBI:15377"/>
        <dbReference type="ChEBI" id="CHEBI:15378"/>
        <dbReference type="ChEBI" id="CHEBI:29067"/>
        <dbReference type="ChEBI" id="CHEBI:43474"/>
        <dbReference type="ChEBI" id="CHEBI:59918"/>
        <dbReference type="EC" id="3.6.1.7"/>
    </reaction>
</comment>
<evidence type="ECO:0000256" key="8">
    <source>
        <dbReference type="PIRNR" id="PIRNR006256"/>
    </source>
</evidence>
<dbReference type="PIRSF" id="PIRSF006256">
    <property type="entry name" value="CMPcnvr_hdrg_mat"/>
    <property type="match status" value="1"/>
</dbReference>
<dbReference type="SUPFAM" id="SSF55821">
    <property type="entry name" value="YrdC/RibB"/>
    <property type="match status" value="1"/>
</dbReference>
<evidence type="ECO:0000256" key="7">
    <source>
        <dbReference type="ARBA" id="ARBA00048220"/>
    </source>
</evidence>
<dbReference type="Pfam" id="PF17788">
    <property type="entry name" value="HypF_C"/>
    <property type="match status" value="1"/>
</dbReference>